<evidence type="ECO:0000313" key="2">
    <source>
        <dbReference type="Proteomes" id="UP000821865"/>
    </source>
</evidence>
<comment type="caution">
    <text evidence="1">The sequence shown here is derived from an EMBL/GenBank/DDBJ whole genome shotgun (WGS) entry which is preliminary data.</text>
</comment>
<dbReference type="EMBL" id="CM023473">
    <property type="protein sequence ID" value="KAH7954714.1"/>
    <property type="molecule type" value="Genomic_DNA"/>
</dbReference>
<sequence>MRNAKKPLLSQTCRAYDGAVLSSLGDLVVAIPNYRLGLLGRPIDATGPIEHLGIGDQLTALCWLRDNVGLFGGNASQMVLVGHGAGAASVGHLMLGRHPELAGVRRYVMLIGSPYLEDPAVTLRKLRILARRLRCEVAEETTKGAAEELSCLRRMPTAALRRRLVGLNGDLLENSISLEDASVDDATHSSLRGVGEAKTLLLLTAADEGFFFVDHVISRFSEPGYLLTRWLKAQGVRDVAAFLEEYEVNRGPQLC</sequence>
<proteinExistence type="predicted"/>
<accession>A0ACB8D017</accession>
<gene>
    <name evidence="1" type="ORF">HPB49_021109</name>
</gene>
<organism evidence="1 2">
    <name type="scientific">Dermacentor silvarum</name>
    <name type="common">Tick</name>
    <dbReference type="NCBI Taxonomy" id="543639"/>
    <lineage>
        <taxon>Eukaryota</taxon>
        <taxon>Metazoa</taxon>
        <taxon>Ecdysozoa</taxon>
        <taxon>Arthropoda</taxon>
        <taxon>Chelicerata</taxon>
        <taxon>Arachnida</taxon>
        <taxon>Acari</taxon>
        <taxon>Parasitiformes</taxon>
        <taxon>Ixodida</taxon>
        <taxon>Ixodoidea</taxon>
        <taxon>Ixodidae</taxon>
        <taxon>Rhipicephalinae</taxon>
        <taxon>Dermacentor</taxon>
    </lineage>
</organism>
<keyword evidence="2" id="KW-1185">Reference proteome</keyword>
<protein>
    <submittedName>
        <fullName evidence="1">Uncharacterized protein</fullName>
    </submittedName>
</protein>
<evidence type="ECO:0000313" key="1">
    <source>
        <dbReference type="EMBL" id="KAH7954714.1"/>
    </source>
</evidence>
<dbReference type="Proteomes" id="UP000821865">
    <property type="component" value="Chromosome 4"/>
</dbReference>
<name>A0ACB8D017_DERSI</name>
<reference evidence="1" key="1">
    <citation type="submission" date="2020-05" db="EMBL/GenBank/DDBJ databases">
        <title>Large-scale comparative analyses of tick genomes elucidate their genetic diversity and vector capacities.</title>
        <authorList>
            <person name="Jia N."/>
            <person name="Wang J."/>
            <person name="Shi W."/>
            <person name="Du L."/>
            <person name="Sun Y."/>
            <person name="Zhan W."/>
            <person name="Jiang J."/>
            <person name="Wang Q."/>
            <person name="Zhang B."/>
            <person name="Ji P."/>
            <person name="Sakyi L.B."/>
            <person name="Cui X."/>
            <person name="Yuan T."/>
            <person name="Jiang B."/>
            <person name="Yang W."/>
            <person name="Lam T.T.-Y."/>
            <person name="Chang Q."/>
            <person name="Ding S."/>
            <person name="Wang X."/>
            <person name="Zhu J."/>
            <person name="Ruan X."/>
            <person name="Zhao L."/>
            <person name="Wei J."/>
            <person name="Que T."/>
            <person name="Du C."/>
            <person name="Cheng J."/>
            <person name="Dai P."/>
            <person name="Han X."/>
            <person name="Huang E."/>
            <person name="Gao Y."/>
            <person name="Liu J."/>
            <person name="Shao H."/>
            <person name="Ye R."/>
            <person name="Li L."/>
            <person name="Wei W."/>
            <person name="Wang X."/>
            <person name="Wang C."/>
            <person name="Yang T."/>
            <person name="Huo Q."/>
            <person name="Li W."/>
            <person name="Guo W."/>
            <person name="Chen H."/>
            <person name="Zhou L."/>
            <person name="Ni X."/>
            <person name="Tian J."/>
            <person name="Zhou Y."/>
            <person name="Sheng Y."/>
            <person name="Liu T."/>
            <person name="Pan Y."/>
            <person name="Xia L."/>
            <person name="Li J."/>
            <person name="Zhao F."/>
            <person name="Cao W."/>
        </authorList>
    </citation>
    <scope>NUCLEOTIDE SEQUENCE</scope>
    <source>
        <strain evidence="1">Dsil-2018</strain>
    </source>
</reference>